<sequence length="70" mass="8105">MPDMDGFEVCKHLKEDELHNHIPIIMLTAKGEVDDRVEGIETGADDYIAKPFNLRELKARIRMVLRRAQD</sequence>
<protein>
    <submittedName>
        <fullName evidence="5">Response regulator receiver domain-containing protein</fullName>
    </submittedName>
</protein>
<keyword evidence="1" id="KW-0597">Phosphoprotein</keyword>
<dbReference type="GO" id="GO:0000155">
    <property type="term" value="F:phosphorelay sensor kinase activity"/>
    <property type="evidence" value="ECO:0007669"/>
    <property type="project" value="TreeGrafter"/>
</dbReference>
<evidence type="ECO:0000256" key="2">
    <source>
        <dbReference type="PROSITE-ProRule" id="PRU00169"/>
    </source>
</evidence>
<dbReference type="InterPro" id="IPR001789">
    <property type="entry name" value="Sig_transdc_resp-reg_receiver"/>
</dbReference>
<dbReference type="InterPro" id="IPR011006">
    <property type="entry name" value="CheY-like_superfamily"/>
</dbReference>
<dbReference type="AlphaFoldDB" id="A0A285ENM0"/>
<dbReference type="Gene3D" id="3.40.50.2300">
    <property type="match status" value="1"/>
</dbReference>
<dbReference type="Proteomes" id="UP000251060">
    <property type="component" value="Unassembled WGS sequence"/>
</dbReference>
<reference evidence="4 7" key="3">
    <citation type="submission" date="2018-02" db="EMBL/GenBank/DDBJ databases">
        <title>Subsurface microbial communities from deep shales in Ohio and West Virginia, USA.</title>
        <authorList>
            <person name="Wrighton K."/>
        </authorList>
    </citation>
    <scope>NUCLEOTIDE SEQUENCE [LARGE SCALE GENOMIC DNA]</scope>
    <source>
        <strain evidence="4 7">DSM 10369</strain>
    </source>
</reference>
<evidence type="ECO:0000259" key="3">
    <source>
        <dbReference type="PROSITE" id="PS50110"/>
    </source>
</evidence>
<comment type="caution">
    <text evidence="2">Lacks conserved residue(s) required for the propagation of feature annotation.</text>
</comment>
<dbReference type="PANTHER" id="PTHR43547">
    <property type="entry name" value="TWO-COMPONENT HISTIDINE KINASE"/>
    <property type="match status" value="1"/>
</dbReference>
<evidence type="ECO:0000256" key="1">
    <source>
        <dbReference type="ARBA" id="ARBA00022553"/>
    </source>
</evidence>
<evidence type="ECO:0000313" key="5">
    <source>
        <dbReference type="EMBL" id="SNY00752.1"/>
    </source>
</evidence>
<evidence type="ECO:0000313" key="6">
    <source>
        <dbReference type="Proteomes" id="UP000217726"/>
    </source>
</evidence>
<dbReference type="PROSITE" id="PS50110">
    <property type="entry name" value="RESPONSE_REGULATORY"/>
    <property type="match status" value="1"/>
</dbReference>
<evidence type="ECO:0000313" key="4">
    <source>
        <dbReference type="EMBL" id="PQV42684.1"/>
    </source>
</evidence>
<dbReference type="PANTHER" id="PTHR43547:SF2">
    <property type="entry name" value="HYBRID SIGNAL TRANSDUCTION HISTIDINE KINASE C"/>
    <property type="match status" value="1"/>
</dbReference>
<keyword evidence="6" id="KW-1185">Reference proteome</keyword>
<name>A0A285ENM0_9EURY</name>
<dbReference type="EMBL" id="OBDR01000001">
    <property type="protein sequence ID" value="SNY00752.1"/>
    <property type="molecule type" value="Genomic_DNA"/>
</dbReference>
<proteinExistence type="predicted"/>
<reference evidence="5" key="1">
    <citation type="submission" date="2017-09" db="EMBL/GenBank/DDBJ databases">
        <authorList>
            <person name="Ehlers B."/>
            <person name="Leendertz F.H."/>
        </authorList>
    </citation>
    <scope>NUCLEOTIDE SEQUENCE [LARGE SCALE GENOMIC DNA]</scope>
    <source>
        <strain evidence="5">WG-1MB</strain>
    </source>
</reference>
<gene>
    <name evidence="4" type="ORF">B0H22_105150</name>
    <name evidence="5" type="ORF">SAMN06295989_101309</name>
</gene>
<dbReference type="EMBL" id="PVBU01000005">
    <property type="protein sequence ID" value="PQV42684.1"/>
    <property type="molecule type" value="Genomic_DNA"/>
</dbReference>
<feature type="domain" description="Response regulatory" evidence="3">
    <location>
        <begin position="1"/>
        <end position="65"/>
    </location>
</feature>
<accession>A0A285ENM0</accession>
<organism evidence="5 6">
    <name type="scientific">Methanohalophilus euhalobius</name>
    <dbReference type="NCBI Taxonomy" id="51203"/>
    <lineage>
        <taxon>Archaea</taxon>
        <taxon>Methanobacteriati</taxon>
        <taxon>Methanobacteriota</taxon>
        <taxon>Stenosarchaea group</taxon>
        <taxon>Methanomicrobia</taxon>
        <taxon>Methanosarcinales</taxon>
        <taxon>Methanosarcinaceae</taxon>
        <taxon>Methanohalophilus</taxon>
    </lineage>
</organism>
<evidence type="ECO:0000313" key="7">
    <source>
        <dbReference type="Proteomes" id="UP000251060"/>
    </source>
</evidence>
<dbReference type="Proteomes" id="UP000217726">
    <property type="component" value="Unassembled WGS sequence"/>
</dbReference>
<reference evidence="6" key="2">
    <citation type="submission" date="2017-09" db="EMBL/GenBank/DDBJ databases">
        <authorList>
            <person name="Varghese N."/>
            <person name="Submissions S."/>
        </authorList>
    </citation>
    <scope>NUCLEOTIDE SEQUENCE [LARGE SCALE GENOMIC DNA]</scope>
    <source>
        <strain evidence="6">WG-1MB</strain>
    </source>
</reference>
<dbReference type="SUPFAM" id="SSF52172">
    <property type="entry name" value="CheY-like"/>
    <property type="match status" value="1"/>
</dbReference>
<dbReference type="Pfam" id="PF00072">
    <property type="entry name" value="Response_reg"/>
    <property type="match status" value="1"/>
</dbReference>